<organism evidence="3 4">
    <name type="scientific">Adiantum capillus-veneris</name>
    <name type="common">Maidenhair fern</name>
    <dbReference type="NCBI Taxonomy" id="13818"/>
    <lineage>
        <taxon>Eukaryota</taxon>
        <taxon>Viridiplantae</taxon>
        <taxon>Streptophyta</taxon>
        <taxon>Embryophyta</taxon>
        <taxon>Tracheophyta</taxon>
        <taxon>Polypodiopsida</taxon>
        <taxon>Polypodiidae</taxon>
        <taxon>Polypodiales</taxon>
        <taxon>Pteridineae</taxon>
        <taxon>Pteridaceae</taxon>
        <taxon>Vittarioideae</taxon>
        <taxon>Adiantum</taxon>
    </lineage>
</organism>
<keyword evidence="2" id="KW-0560">Oxidoreductase</keyword>
<dbReference type="PRINTS" id="PR00080">
    <property type="entry name" value="SDRFAMILY"/>
</dbReference>
<dbReference type="GO" id="GO:0016491">
    <property type="term" value="F:oxidoreductase activity"/>
    <property type="evidence" value="ECO:0007669"/>
    <property type="project" value="UniProtKB-KW"/>
</dbReference>
<sequence>MPRPPPVARRESAMPKTQIESVLIQSYESSMSVGCYQYQDMESGSSASNYRLEGKVAIITGGASGIGEASVRLFVQNGASVVIADVQDEKGLELAKELCSDTVVYKRCDVTQESDVEALVDFAIKKWGKLDIMFNNAGILGKSLTKEVSTMDMDDFDHVMLVNTRGMVLGVKHASKAMLQTKTKGSIICTSSIASISGGLATTAYTISKHAVLGLIRAASSDLGRYGIRVNCISPAGVVTPLVVEFLQKVTSNPSLTPAQAQDACDETSCFVGHSLSALDIAHAALYLASDNAAFVSGLNLVVDGGFTASHQGFKK</sequence>
<comment type="similarity">
    <text evidence="1">Belongs to the short-chain dehydrogenases/reductases (SDR) family.</text>
</comment>
<dbReference type="InterPro" id="IPR002347">
    <property type="entry name" value="SDR_fam"/>
</dbReference>
<dbReference type="PANTHER" id="PTHR43180">
    <property type="entry name" value="3-OXOACYL-(ACYL-CARRIER-PROTEIN) REDUCTASE (AFU_ORTHOLOGUE AFUA_6G11210)"/>
    <property type="match status" value="1"/>
</dbReference>
<proteinExistence type="inferred from homology"/>
<dbReference type="PROSITE" id="PS00061">
    <property type="entry name" value="ADH_SHORT"/>
    <property type="match status" value="1"/>
</dbReference>
<dbReference type="InterPro" id="IPR020904">
    <property type="entry name" value="Sc_DH/Rdtase_CS"/>
</dbReference>
<evidence type="ECO:0000313" key="4">
    <source>
        <dbReference type="Proteomes" id="UP000886520"/>
    </source>
</evidence>
<dbReference type="SUPFAM" id="SSF51735">
    <property type="entry name" value="NAD(P)-binding Rossmann-fold domains"/>
    <property type="match status" value="1"/>
</dbReference>
<dbReference type="PRINTS" id="PR00081">
    <property type="entry name" value="GDHRDH"/>
</dbReference>
<accession>A0A9D4V0S1</accession>
<dbReference type="Gene3D" id="3.40.50.720">
    <property type="entry name" value="NAD(P)-binding Rossmann-like Domain"/>
    <property type="match status" value="1"/>
</dbReference>
<name>A0A9D4V0S1_ADICA</name>
<dbReference type="PANTHER" id="PTHR43180:SF30">
    <property type="entry name" value="MOMILACTONE A SYNTHASE"/>
    <property type="match status" value="1"/>
</dbReference>
<dbReference type="OrthoDB" id="294295at2759"/>
<evidence type="ECO:0000256" key="2">
    <source>
        <dbReference type="ARBA" id="ARBA00023002"/>
    </source>
</evidence>
<dbReference type="FunFam" id="3.40.50.720:FF:000084">
    <property type="entry name" value="Short-chain dehydrogenase reductase"/>
    <property type="match status" value="1"/>
</dbReference>
<keyword evidence="4" id="KW-1185">Reference proteome</keyword>
<dbReference type="InterPro" id="IPR036291">
    <property type="entry name" value="NAD(P)-bd_dom_sf"/>
</dbReference>
<reference evidence="3" key="1">
    <citation type="submission" date="2021-01" db="EMBL/GenBank/DDBJ databases">
        <title>Adiantum capillus-veneris genome.</title>
        <authorList>
            <person name="Fang Y."/>
            <person name="Liao Q."/>
        </authorList>
    </citation>
    <scope>NUCLEOTIDE SEQUENCE</scope>
    <source>
        <strain evidence="3">H3</strain>
        <tissue evidence="3">Leaf</tissue>
    </source>
</reference>
<dbReference type="AlphaFoldDB" id="A0A9D4V0S1"/>
<dbReference type="Pfam" id="PF13561">
    <property type="entry name" value="adh_short_C2"/>
    <property type="match status" value="1"/>
</dbReference>
<protein>
    <submittedName>
        <fullName evidence="3">Uncharacterized protein</fullName>
    </submittedName>
</protein>
<evidence type="ECO:0000313" key="3">
    <source>
        <dbReference type="EMBL" id="KAI5077346.1"/>
    </source>
</evidence>
<evidence type="ECO:0000256" key="1">
    <source>
        <dbReference type="ARBA" id="ARBA00006484"/>
    </source>
</evidence>
<dbReference type="EMBL" id="JABFUD020000007">
    <property type="protein sequence ID" value="KAI5077346.1"/>
    <property type="molecule type" value="Genomic_DNA"/>
</dbReference>
<gene>
    <name evidence="3" type="ORF">GOP47_0007170</name>
</gene>
<comment type="caution">
    <text evidence="3">The sequence shown here is derived from an EMBL/GenBank/DDBJ whole genome shotgun (WGS) entry which is preliminary data.</text>
</comment>
<dbReference type="Proteomes" id="UP000886520">
    <property type="component" value="Chromosome 7"/>
</dbReference>